<reference evidence="2 3" key="1">
    <citation type="submission" date="2017-08" db="EMBL/GenBank/DDBJ databases">
        <title>Infants hospitalized years apart are colonized by the same room-sourced microbial strains.</title>
        <authorList>
            <person name="Brooks B."/>
            <person name="Olm M.R."/>
            <person name="Firek B.A."/>
            <person name="Baker R."/>
            <person name="Thomas B.C."/>
            <person name="Morowitz M.J."/>
            <person name="Banfield J.F."/>
        </authorList>
    </citation>
    <scope>NUCLEOTIDE SEQUENCE [LARGE SCALE GENOMIC DNA]</scope>
    <source>
        <strain evidence="2">S2_005_003_R2_42</strain>
    </source>
</reference>
<dbReference type="AlphaFoldDB" id="A0A2W5MGK1"/>
<proteinExistence type="predicted"/>
<dbReference type="EMBL" id="QFPO01000012">
    <property type="protein sequence ID" value="PZQ12510.1"/>
    <property type="molecule type" value="Genomic_DNA"/>
</dbReference>
<protein>
    <submittedName>
        <fullName evidence="2">DUF1801 domain-containing protein</fullName>
    </submittedName>
</protein>
<dbReference type="Proteomes" id="UP000249046">
    <property type="component" value="Unassembled WGS sequence"/>
</dbReference>
<name>A0A2W5MGK1_9GAMM</name>
<accession>A0A2W5MGK1</accession>
<gene>
    <name evidence="2" type="ORF">DI564_12745</name>
</gene>
<dbReference type="SUPFAM" id="SSF159888">
    <property type="entry name" value="YdhG-like"/>
    <property type="match status" value="1"/>
</dbReference>
<organism evidence="2 3">
    <name type="scientific">Rhodanobacter denitrificans</name>
    <dbReference type="NCBI Taxonomy" id="666685"/>
    <lineage>
        <taxon>Bacteria</taxon>
        <taxon>Pseudomonadati</taxon>
        <taxon>Pseudomonadota</taxon>
        <taxon>Gammaproteobacteria</taxon>
        <taxon>Lysobacterales</taxon>
        <taxon>Rhodanobacteraceae</taxon>
        <taxon>Rhodanobacter</taxon>
    </lineage>
</organism>
<evidence type="ECO:0000313" key="2">
    <source>
        <dbReference type="EMBL" id="PZQ12510.1"/>
    </source>
</evidence>
<dbReference type="InterPro" id="IPR014922">
    <property type="entry name" value="YdhG-like"/>
</dbReference>
<evidence type="ECO:0000259" key="1">
    <source>
        <dbReference type="Pfam" id="PF08818"/>
    </source>
</evidence>
<dbReference type="Pfam" id="PF08818">
    <property type="entry name" value="DUF1801"/>
    <property type="match status" value="1"/>
</dbReference>
<feature type="domain" description="YdhG-like" evidence="1">
    <location>
        <begin position="20"/>
        <end position="131"/>
    </location>
</feature>
<evidence type="ECO:0000313" key="3">
    <source>
        <dbReference type="Proteomes" id="UP000249046"/>
    </source>
</evidence>
<comment type="caution">
    <text evidence="2">The sequence shown here is derived from an EMBL/GenBank/DDBJ whole genome shotgun (WGS) entry which is preliminary data.</text>
</comment>
<sequence>MVKSTAVDVSTYLAELPEERRAVIAPLRDLILKHLPPGYVETMNWGMICYEVPLERYPDTSNGQPLGYAALAAQKNAYSLYLMSLCEGSAHEQSLRDAFREAGKKLDFGKSCVRFKRLEDLPLEALAALIASTPLETFVAEHAASRAAATRAKKA</sequence>
<dbReference type="Gene3D" id="3.90.1150.200">
    <property type="match status" value="1"/>
</dbReference>